<evidence type="ECO:0000256" key="1">
    <source>
        <dbReference type="ARBA" id="ARBA00007068"/>
    </source>
</evidence>
<dbReference type="InterPro" id="IPR016117">
    <property type="entry name" value="ArgJ-like_dom_sf"/>
</dbReference>
<comment type="similarity">
    <text evidence="1">Belongs to the peptidase S58 family.</text>
</comment>
<reference evidence="2" key="1">
    <citation type="submission" date="2018-12" db="EMBL/GenBank/DDBJ databases">
        <title>Novel natural products biosynthetic potential of the class Ktedonobacteria.</title>
        <authorList>
            <person name="Zheng Y."/>
            <person name="Saitou A."/>
            <person name="Wang C.M."/>
            <person name="Toyoda A."/>
            <person name="Minakuchi Y."/>
            <person name="Sekiguchi Y."/>
            <person name="Ueda K."/>
            <person name="Takano H."/>
            <person name="Sakai Y."/>
            <person name="Yokota A."/>
            <person name="Yabe S."/>
        </authorList>
    </citation>
    <scope>NUCLEOTIDE SEQUENCE</scope>
    <source>
        <strain evidence="2">A3-2</strain>
    </source>
</reference>
<dbReference type="PANTHER" id="PTHR36512:SF3">
    <property type="entry name" value="BLR5678 PROTEIN"/>
    <property type="match status" value="1"/>
</dbReference>
<evidence type="ECO:0000313" key="2">
    <source>
        <dbReference type="EMBL" id="BBH95000.1"/>
    </source>
</evidence>
<dbReference type="CDD" id="cd02252">
    <property type="entry name" value="nylC_like"/>
    <property type="match status" value="1"/>
</dbReference>
<dbReference type="PANTHER" id="PTHR36512">
    <property type="entry name" value="D-AMINOPEPTIDASE"/>
    <property type="match status" value="1"/>
</dbReference>
<protein>
    <submittedName>
        <fullName evidence="2">Peptidase S58</fullName>
    </submittedName>
</protein>
<name>A0A455T4Z8_9CHLR</name>
<dbReference type="Gene3D" id="3.60.70.12">
    <property type="entry name" value="L-amino peptidase D-ALA esterase/amidase"/>
    <property type="match status" value="1"/>
</dbReference>
<gene>
    <name evidence="2" type="ORF">KTA_31990</name>
</gene>
<organism evidence="2">
    <name type="scientific">Thermogemmatispora argillosa</name>
    <dbReference type="NCBI Taxonomy" id="2045280"/>
    <lineage>
        <taxon>Bacteria</taxon>
        <taxon>Bacillati</taxon>
        <taxon>Chloroflexota</taxon>
        <taxon>Ktedonobacteria</taxon>
        <taxon>Thermogemmatisporales</taxon>
        <taxon>Thermogemmatisporaceae</taxon>
        <taxon>Thermogemmatispora</taxon>
    </lineage>
</organism>
<accession>A0A455T4Z8</accession>
<dbReference type="SUPFAM" id="SSF56266">
    <property type="entry name" value="DmpA/ArgJ-like"/>
    <property type="match status" value="1"/>
</dbReference>
<dbReference type="EMBL" id="AP019377">
    <property type="protein sequence ID" value="BBH95000.1"/>
    <property type="molecule type" value="Genomic_DNA"/>
</dbReference>
<sequence>MYDDITDVPGIRVGHDTNLEAGTGCTVVLCDPPAVGGIDVRGGAPATRETDLLHPLCLVERVNAILLTGGSAFGLEAAAGVMRYLEEQGQGFQAGDARVPIVPAAAIFDLGLGSAQIRPDAAAGYRACERASGGPIEQGSVGAGTGATVAKLAGRHKAIKGGLGSASTQLADGTLVGALVVVNAAGNIIDPQSGTIIAGEPGAEGFEQKLHPFSNTTLAVVATNATLSKASVNKIAQMAHNGLAQTIQPTHTMFDGDLVFALALGRETTIPPDPAITAAQVSLIGAAAAATVARAILKAVRQATGLHGIPAIADRASRPEK</sequence>
<dbReference type="AlphaFoldDB" id="A0A455T4Z8"/>
<dbReference type="GO" id="GO:0004177">
    <property type="term" value="F:aminopeptidase activity"/>
    <property type="evidence" value="ECO:0007669"/>
    <property type="project" value="TreeGrafter"/>
</dbReference>
<dbReference type="InterPro" id="IPR005321">
    <property type="entry name" value="Peptidase_S58_DmpA"/>
</dbReference>
<dbReference type="Pfam" id="PF03576">
    <property type="entry name" value="Peptidase_S58"/>
    <property type="match status" value="1"/>
</dbReference>
<proteinExistence type="inferred from homology"/>